<evidence type="ECO:0000256" key="3">
    <source>
        <dbReference type="ARBA" id="ARBA00022691"/>
    </source>
</evidence>
<keyword evidence="1" id="KW-0489">Methyltransferase</keyword>
<evidence type="ECO:0000256" key="1">
    <source>
        <dbReference type="ARBA" id="ARBA00022603"/>
    </source>
</evidence>
<protein>
    <recommendedName>
        <fullName evidence="6">Methyltransferase-like protein 23</fullName>
    </recommendedName>
</protein>
<accession>A0A0L8HDF4</accession>
<dbReference type="GO" id="GO:0008168">
    <property type="term" value="F:methyltransferase activity"/>
    <property type="evidence" value="ECO:0007669"/>
    <property type="project" value="UniProtKB-KW"/>
</dbReference>
<dbReference type="SUPFAM" id="SSF53335">
    <property type="entry name" value="S-adenosyl-L-methionine-dependent methyltransferases"/>
    <property type="match status" value="1"/>
</dbReference>
<dbReference type="STRING" id="37653.A0A0L8HDF4"/>
<comment type="similarity">
    <text evidence="4">Belongs to the methyltransferase superfamily. METTL23 family.</text>
</comment>
<organism evidence="5">
    <name type="scientific">Octopus bimaculoides</name>
    <name type="common">California two-spotted octopus</name>
    <dbReference type="NCBI Taxonomy" id="37653"/>
    <lineage>
        <taxon>Eukaryota</taxon>
        <taxon>Metazoa</taxon>
        <taxon>Spiralia</taxon>
        <taxon>Lophotrochozoa</taxon>
        <taxon>Mollusca</taxon>
        <taxon>Cephalopoda</taxon>
        <taxon>Coleoidea</taxon>
        <taxon>Octopodiformes</taxon>
        <taxon>Octopoda</taxon>
        <taxon>Incirrata</taxon>
        <taxon>Octopodidae</taxon>
        <taxon>Octopus</taxon>
    </lineage>
</organism>
<gene>
    <name evidence="5" type="ORF">OCBIM_22016989mg</name>
</gene>
<sequence length="227" mass="25542">MSAVKIFSKKFQFINDEPKETLSIVIPELMDPNYGFYVWPCAVVLAQYIWYFQDQVEGRRILELSAGTALPGIVAAKCKAESVVLSDSFLLPDSLRHCKNCCAANELPDLPVIGITWGLFSPDLINLAPVDIILGSDCFYNLKDFEDIIVTVSFILEKNIECQFWCTYQERSSDQSIEPLLKHWNLNCCQVSLAEFQADGPDIANSGLPGNHTIQMLKIFKRKPKIG</sequence>
<dbReference type="InterPro" id="IPR019410">
    <property type="entry name" value="Methyltransf_16"/>
</dbReference>
<dbReference type="GO" id="GO:0005737">
    <property type="term" value="C:cytoplasm"/>
    <property type="evidence" value="ECO:0007669"/>
    <property type="project" value="TreeGrafter"/>
</dbReference>
<evidence type="ECO:0008006" key="6">
    <source>
        <dbReference type="Google" id="ProtNLM"/>
    </source>
</evidence>
<keyword evidence="3" id="KW-0949">S-adenosyl-L-methionine</keyword>
<proteinExistence type="inferred from homology"/>
<dbReference type="PANTHER" id="PTHR14614:SF164">
    <property type="entry name" value="HISTONE-ARGININE METHYLTRANSFERASE METTL23"/>
    <property type="match status" value="1"/>
</dbReference>
<evidence type="ECO:0000256" key="4">
    <source>
        <dbReference type="ARBA" id="ARBA00043988"/>
    </source>
</evidence>
<dbReference type="OMA" id="VIGITWG"/>
<dbReference type="PANTHER" id="PTHR14614">
    <property type="entry name" value="HEPATOCELLULAR CARCINOMA-ASSOCIATED ANTIGEN"/>
    <property type="match status" value="1"/>
</dbReference>
<dbReference type="OrthoDB" id="407325at2759"/>
<dbReference type="EMBL" id="KQ418431">
    <property type="protein sequence ID" value="KOF87361.1"/>
    <property type="molecule type" value="Genomic_DNA"/>
</dbReference>
<dbReference type="KEGG" id="obi:106871333"/>
<dbReference type="Gene3D" id="3.40.50.150">
    <property type="entry name" value="Vaccinia Virus protein VP39"/>
    <property type="match status" value="1"/>
</dbReference>
<dbReference type="AlphaFoldDB" id="A0A0L8HDF4"/>
<evidence type="ECO:0000256" key="2">
    <source>
        <dbReference type="ARBA" id="ARBA00022679"/>
    </source>
</evidence>
<dbReference type="InterPro" id="IPR029063">
    <property type="entry name" value="SAM-dependent_MTases_sf"/>
</dbReference>
<dbReference type="GO" id="GO:0032259">
    <property type="term" value="P:methylation"/>
    <property type="evidence" value="ECO:0007669"/>
    <property type="project" value="UniProtKB-KW"/>
</dbReference>
<reference evidence="5" key="1">
    <citation type="submission" date="2015-07" db="EMBL/GenBank/DDBJ databases">
        <title>MeaNS - Measles Nucleotide Surveillance Program.</title>
        <authorList>
            <person name="Tran T."/>
            <person name="Druce J."/>
        </authorList>
    </citation>
    <scope>NUCLEOTIDE SEQUENCE</scope>
    <source>
        <strain evidence="5">UCB-OBI-ISO-001</strain>
        <tissue evidence="5">Gonad</tissue>
    </source>
</reference>
<dbReference type="Pfam" id="PF10294">
    <property type="entry name" value="Methyltransf_16"/>
    <property type="match status" value="1"/>
</dbReference>
<dbReference type="GO" id="GO:0005634">
    <property type="term" value="C:nucleus"/>
    <property type="evidence" value="ECO:0007669"/>
    <property type="project" value="TreeGrafter"/>
</dbReference>
<keyword evidence="2" id="KW-0808">Transferase</keyword>
<name>A0A0L8HDF4_OCTBM</name>
<evidence type="ECO:0000313" key="5">
    <source>
        <dbReference type="EMBL" id="KOF87361.1"/>
    </source>
</evidence>